<proteinExistence type="predicted"/>
<sequence>MGKLLQCDGAPVLDPFPKQCHSSGMDPWRDHVCIPSSASSAATSAALLPAPPPTASSPSPAGASLQLSISEGSPITSLFSDPYPTASWDAVPGLESQQIQALLKLSAKGVFWKHPCKATSCVFTLHHGGDVEADGNCLFSAAQKAMCLRDECPQAVRKRTVQRFLRDYENGVMQKVATDQAIKHLYSPDLNSGWGVHVVQEVKLLAKKVDREAMDTAIEELMHCSMSRENAAEMVYKERCVSIVNGEAWAKYMSIAGDASDEHDIITLLYAQEGLISVEENREGRAAAFGDDIAIESLASEYQREIFVVQAHGVDAMVDEEHCVFFLSHRPRGEVLHQPVFLFMKGTGWCGSGADHYEPLIAQPAPSLMQEKVALVL</sequence>
<dbReference type="Gene3D" id="3.90.70.80">
    <property type="match status" value="1"/>
</dbReference>
<dbReference type="OrthoDB" id="155203at2759"/>
<evidence type="ECO:0008006" key="3">
    <source>
        <dbReference type="Google" id="ProtNLM"/>
    </source>
</evidence>
<dbReference type="PANTHER" id="PTHR36068">
    <property type="entry name" value="OS01G0102500 PROTEIN"/>
    <property type="match status" value="1"/>
</dbReference>
<comment type="caution">
    <text evidence="1">The sequence shown here is derived from an EMBL/GenBank/DDBJ whole genome shotgun (WGS) entry which is preliminary data.</text>
</comment>
<organism evidence="1 2">
    <name type="scientific">Adiantum capillus-veneris</name>
    <name type="common">Maidenhair fern</name>
    <dbReference type="NCBI Taxonomy" id="13818"/>
    <lineage>
        <taxon>Eukaryota</taxon>
        <taxon>Viridiplantae</taxon>
        <taxon>Streptophyta</taxon>
        <taxon>Embryophyta</taxon>
        <taxon>Tracheophyta</taxon>
        <taxon>Polypodiopsida</taxon>
        <taxon>Polypodiidae</taxon>
        <taxon>Polypodiales</taxon>
        <taxon>Pteridineae</taxon>
        <taxon>Pteridaceae</taxon>
        <taxon>Vittarioideae</taxon>
        <taxon>Adiantum</taxon>
    </lineage>
</organism>
<name>A0A9D4UP82_ADICA</name>
<protein>
    <recommendedName>
        <fullName evidence="3">OTU domain-containing protein</fullName>
    </recommendedName>
</protein>
<dbReference type="EMBL" id="JABFUD020000013">
    <property type="protein sequence ID" value="KAI5071451.1"/>
    <property type="molecule type" value="Genomic_DNA"/>
</dbReference>
<reference evidence="1" key="1">
    <citation type="submission" date="2021-01" db="EMBL/GenBank/DDBJ databases">
        <title>Adiantum capillus-veneris genome.</title>
        <authorList>
            <person name="Fang Y."/>
            <person name="Liao Q."/>
        </authorList>
    </citation>
    <scope>NUCLEOTIDE SEQUENCE</scope>
    <source>
        <strain evidence="1">H3</strain>
        <tissue evidence="1">Leaf</tissue>
    </source>
</reference>
<evidence type="ECO:0000313" key="1">
    <source>
        <dbReference type="EMBL" id="KAI5071451.1"/>
    </source>
</evidence>
<evidence type="ECO:0000313" key="2">
    <source>
        <dbReference type="Proteomes" id="UP000886520"/>
    </source>
</evidence>
<dbReference type="Proteomes" id="UP000886520">
    <property type="component" value="Chromosome 13"/>
</dbReference>
<dbReference type="PANTHER" id="PTHR36068:SF1">
    <property type="entry name" value="OS01G0102500 PROTEIN"/>
    <property type="match status" value="1"/>
</dbReference>
<accession>A0A9D4UP82</accession>
<keyword evidence="2" id="KW-1185">Reference proteome</keyword>
<dbReference type="AlphaFoldDB" id="A0A9D4UP82"/>
<gene>
    <name evidence="1" type="ORF">GOP47_0013702</name>
</gene>